<reference evidence="2" key="1">
    <citation type="submission" date="2023-06" db="EMBL/GenBank/DDBJ databases">
        <title>Genome-scale phylogeny and comparative genomics of the fungal order Sordariales.</title>
        <authorList>
            <consortium name="Lawrence Berkeley National Laboratory"/>
            <person name="Hensen N."/>
            <person name="Bonometti L."/>
            <person name="Westerberg I."/>
            <person name="Brannstrom I.O."/>
            <person name="Guillou S."/>
            <person name="Cros-Aarteil S."/>
            <person name="Calhoun S."/>
            <person name="Haridas S."/>
            <person name="Kuo A."/>
            <person name="Mondo S."/>
            <person name="Pangilinan J."/>
            <person name="Riley R."/>
            <person name="Labutti K."/>
            <person name="Andreopoulos B."/>
            <person name="Lipzen A."/>
            <person name="Chen C."/>
            <person name="Yanf M."/>
            <person name="Daum C."/>
            <person name="Ng V."/>
            <person name="Clum A."/>
            <person name="Steindorff A."/>
            <person name="Ohm R."/>
            <person name="Martin F."/>
            <person name="Silar P."/>
            <person name="Natvig D."/>
            <person name="Lalanne C."/>
            <person name="Gautier V."/>
            <person name="Ament-Velasquez S.L."/>
            <person name="Kruys A."/>
            <person name="Hutchinson M.I."/>
            <person name="Powell A.J."/>
            <person name="Barry K."/>
            <person name="Miller A.N."/>
            <person name="Grigoriev I.V."/>
            <person name="Debuchy R."/>
            <person name="Gladieux P."/>
            <person name="Thoren M.H."/>
            <person name="Johannesson H."/>
        </authorList>
    </citation>
    <scope>NUCLEOTIDE SEQUENCE</scope>
    <source>
        <strain evidence="2">SMH2532-1</strain>
    </source>
</reference>
<protein>
    <submittedName>
        <fullName evidence="2">Uncharacterized protein</fullName>
    </submittedName>
</protein>
<organism evidence="2 3">
    <name type="scientific">Cercophora newfieldiana</name>
    <dbReference type="NCBI Taxonomy" id="92897"/>
    <lineage>
        <taxon>Eukaryota</taxon>
        <taxon>Fungi</taxon>
        <taxon>Dikarya</taxon>
        <taxon>Ascomycota</taxon>
        <taxon>Pezizomycotina</taxon>
        <taxon>Sordariomycetes</taxon>
        <taxon>Sordariomycetidae</taxon>
        <taxon>Sordariales</taxon>
        <taxon>Lasiosphaeriaceae</taxon>
        <taxon>Cercophora</taxon>
    </lineage>
</organism>
<name>A0AA39XV13_9PEZI</name>
<keyword evidence="3" id="KW-1185">Reference proteome</keyword>
<feature type="coiled-coil region" evidence="1">
    <location>
        <begin position="71"/>
        <end position="98"/>
    </location>
</feature>
<evidence type="ECO:0000313" key="3">
    <source>
        <dbReference type="Proteomes" id="UP001174936"/>
    </source>
</evidence>
<evidence type="ECO:0000313" key="2">
    <source>
        <dbReference type="EMBL" id="KAK0640772.1"/>
    </source>
</evidence>
<gene>
    <name evidence="2" type="ORF">B0T16DRAFT_448403</name>
</gene>
<dbReference type="EMBL" id="JAULSV010000006">
    <property type="protein sequence ID" value="KAK0640772.1"/>
    <property type="molecule type" value="Genomic_DNA"/>
</dbReference>
<accession>A0AA39XV13</accession>
<comment type="caution">
    <text evidence="2">The sequence shown here is derived from an EMBL/GenBank/DDBJ whole genome shotgun (WGS) entry which is preliminary data.</text>
</comment>
<evidence type="ECO:0000256" key="1">
    <source>
        <dbReference type="SAM" id="Coils"/>
    </source>
</evidence>
<feature type="coiled-coil region" evidence="1">
    <location>
        <begin position="130"/>
        <end position="294"/>
    </location>
</feature>
<dbReference type="AlphaFoldDB" id="A0AA39XV13"/>
<keyword evidence="1" id="KW-0175">Coiled coil</keyword>
<sequence length="537" mass="60620">MDNSTRQKLSDMALAMGSLSTYFEGARDHADLESLFRGMRKIFDGTQGCLEEIDQYIARRQPADAALDEMRQGLVQRKAAVEQKLAQLNAAVGLAEQARQDHVTQTTRLAQATSVADSRTTAINKKAGKLEIERKALDSYRNELDVAEENIAEERAKLETTRRYIATQKPKLDERADKIEEARQENGSMRERLVAFETDLNRQKRDLEERQEEVERVERSLEERRAQAADRDLELARREAWAAALEDQTRTLKAEMAEEATRLAAQRVAVANEAKELEGQRSKLLSDMNDERRKLDARDDNLARLDGIATKMEALVEPAQHALTGAHNTWDNYITVVAPTNLGTMTNDIAKIVLGLEERLQGHLSKEVDRCVAKAVTAQGDSGEAAQLREQLEQTRLENQRLGGGLVGAQDRLRALEANAVDSVPLCQDHEFLSYAEEIAEKIRSLPCQRVNQLSSRGLYRDLANIFYGTESTKRWEEFTRAVTTDERYCVKNIAERGHDAAHLRPGESCNHQPKGTKCVKVIRRARGETFIYEFSL</sequence>
<proteinExistence type="predicted"/>
<dbReference type="Proteomes" id="UP001174936">
    <property type="component" value="Unassembled WGS sequence"/>
</dbReference>